<keyword evidence="2" id="KW-0808">Transferase</keyword>
<dbReference type="GO" id="GO:0008168">
    <property type="term" value="F:methyltransferase activity"/>
    <property type="evidence" value="ECO:0007669"/>
    <property type="project" value="UniProtKB-KW"/>
</dbReference>
<dbReference type="Pfam" id="PF05050">
    <property type="entry name" value="Methyltransf_21"/>
    <property type="match status" value="1"/>
</dbReference>
<dbReference type="GO" id="GO:0032259">
    <property type="term" value="P:methylation"/>
    <property type="evidence" value="ECO:0007669"/>
    <property type="project" value="UniProtKB-KW"/>
</dbReference>
<comment type="caution">
    <text evidence="2">The sequence shown here is derived from an EMBL/GenBank/DDBJ whole genome shotgun (WGS) entry which is preliminary data.</text>
</comment>
<gene>
    <name evidence="2" type="ORF">KQ910_17370</name>
</gene>
<evidence type="ECO:0000313" key="2">
    <source>
        <dbReference type="EMBL" id="MBU8875547.1"/>
    </source>
</evidence>
<dbReference type="PANTHER" id="PTHR34203">
    <property type="entry name" value="METHYLTRANSFERASE, FKBM FAMILY PROTEIN"/>
    <property type="match status" value="1"/>
</dbReference>
<dbReference type="CDD" id="cd02440">
    <property type="entry name" value="AdoMet_MTases"/>
    <property type="match status" value="1"/>
</dbReference>
<reference evidence="2 3" key="1">
    <citation type="submission" date="2021-06" db="EMBL/GenBank/DDBJ databases">
        <authorList>
            <person name="Lee D.H."/>
        </authorList>
    </citation>
    <scope>NUCLEOTIDE SEQUENCE [LARGE SCALE GENOMIC DNA]</scope>
    <source>
        <strain evidence="2 3">MMS21-HV4-11</strain>
    </source>
</reference>
<dbReference type="NCBIfam" id="TIGR01444">
    <property type="entry name" value="fkbM_fam"/>
    <property type="match status" value="1"/>
</dbReference>
<evidence type="ECO:0000313" key="3">
    <source>
        <dbReference type="Proteomes" id="UP000727907"/>
    </source>
</evidence>
<evidence type="ECO:0000259" key="1">
    <source>
        <dbReference type="Pfam" id="PF05050"/>
    </source>
</evidence>
<name>A0ABS6ILS9_9HYPH</name>
<keyword evidence="3" id="KW-1185">Reference proteome</keyword>
<dbReference type="InterPro" id="IPR052514">
    <property type="entry name" value="SAM-dependent_MTase"/>
</dbReference>
<organism evidence="2 3">
    <name type="scientific">Reyranella humidisoli</name>
    <dbReference type="NCBI Taxonomy" id="2849149"/>
    <lineage>
        <taxon>Bacteria</taxon>
        <taxon>Pseudomonadati</taxon>
        <taxon>Pseudomonadota</taxon>
        <taxon>Alphaproteobacteria</taxon>
        <taxon>Hyphomicrobiales</taxon>
        <taxon>Reyranellaceae</taxon>
        <taxon>Reyranella</taxon>
    </lineage>
</organism>
<keyword evidence="2" id="KW-0489">Methyltransferase</keyword>
<sequence>MRTARRSISVASAWERVCSGVGYHLDNMGRWLIVRAPSIGAAYAGILAPRLSRLEPRPGWRFAEEYYDQRRWLACRRGALWEAAREKELAVPLTVRWHGGNTVDVTLGNDNSLCLYVCGSFEPNEFAFVDRMLKPGMVFVDVGANDGYYTLFAARRVGPTGRVIAVEPSSRERAHLQRNLGRNGLDNVQVVAAALGAEAGFVDLHLAHGVHAGHNTLGDFAHDDVVRASSERVPLETLDALVTRHSLSKVDMVKIDVEGAEAGVVAGARTVLSTHRPVLLMELNDRALHAQGQSADTLLNTLKTDLNYQVLSFSPVGGRPERAVEGLPLSSNIVLVPKERAAELKLGT</sequence>
<proteinExistence type="predicted"/>
<feature type="domain" description="Methyltransferase FkbM" evidence="1">
    <location>
        <begin position="141"/>
        <end position="309"/>
    </location>
</feature>
<dbReference type="RefSeq" id="WP_216962953.1">
    <property type="nucleotide sequence ID" value="NZ_JAHOPB010000001.1"/>
</dbReference>
<protein>
    <submittedName>
        <fullName evidence="2">FkbM family methyltransferase</fullName>
    </submittedName>
</protein>
<accession>A0ABS6ILS9</accession>
<dbReference type="InterPro" id="IPR006342">
    <property type="entry name" value="FkbM_mtfrase"/>
</dbReference>
<dbReference type="Proteomes" id="UP000727907">
    <property type="component" value="Unassembled WGS sequence"/>
</dbReference>
<dbReference type="EMBL" id="JAHOPB010000001">
    <property type="protein sequence ID" value="MBU8875547.1"/>
    <property type="molecule type" value="Genomic_DNA"/>
</dbReference>
<dbReference type="PANTHER" id="PTHR34203:SF15">
    <property type="entry name" value="SLL1173 PROTEIN"/>
    <property type="match status" value="1"/>
</dbReference>